<dbReference type="InterPro" id="IPR018914">
    <property type="entry name" value="DUF2480"/>
</dbReference>
<name>A0A5C6RNS6_9FLAO</name>
<gene>
    <name evidence="1" type="ORF">FRY74_12170</name>
</gene>
<organism evidence="1 2">
    <name type="scientific">Vicingus serpentipes</name>
    <dbReference type="NCBI Taxonomy" id="1926625"/>
    <lineage>
        <taxon>Bacteria</taxon>
        <taxon>Pseudomonadati</taxon>
        <taxon>Bacteroidota</taxon>
        <taxon>Flavobacteriia</taxon>
        <taxon>Flavobacteriales</taxon>
        <taxon>Vicingaceae</taxon>
        <taxon>Vicingus</taxon>
    </lineage>
</organism>
<evidence type="ECO:0000313" key="1">
    <source>
        <dbReference type="EMBL" id="TXB64001.1"/>
    </source>
</evidence>
<comment type="caution">
    <text evidence="1">The sequence shown here is derived from an EMBL/GenBank/DDBJ whole genome shotgun (WGS) entry which is preliminary data.</text>
</comment>
<proteinExistence type="predicted"/>
<protein>
    <submittedName>
        <fullName evidence="1">DUF2480 family protein</fullName>
    </submittedName>
</protein>
<dbReference type="Proteomes" id="UP000321721">
    <property type="component" value="Unassembled WGS sequence"/>
</dbReference>
<evidence type="ECO:0000313" key="2">
    <source>
        <dbReference type="Proteomes" id="UP000321721"/>
    </source>
</evidence>
<dbReference type="Pfam" id="PF10652">
    <property type="entry name" value="DUF2480"/>
    <property type="match status" value="1"/>
</dbReference>
<accession>A0A5C6RNS6</accession>
<dbReference type="RefSeq" id="WP_147101985.1">
    <property type="nucleotide sequence ID" value="NZ_VOOS01000006.1"/>
</dbReference>
<sequence>MENEIINRVEKSGLLQVNLDDYYPKGERVTFDLKNILVNEFVLIEKDFRAFVKNNDWSVYQNQYVNVICSADAIVPLWAFMLIVSSIKPYAKKVVMGNQQDLEKAIFNDIFDALDFTEFADKNVIVKGCGHHPIPESVFVDFTNRLQDVAKNIMFGEACSAVPLYKKK</sequence>
<dbReference type="OrthoDB" id="9803040at2"/>
<dbReference type="AlphaFoldDB" id="A0A5C6RNS6"/>
<reference evidence="1 2" key="1">
    <citation type="submission" date="2019-08" db="EMBL/GenBank/DDBJ databases">
        <title>Genome of Vicingus serpentipes NCIMB 15042.</title>
        <authorList>
            <person name="Bowman J.P."/>
        </authorList>
    </citation>
    <scope>NUCLEOTIDE SEQUENCE [LARGE SCALE GENOMIC DNA]</scope>
    <source>
        <strain evidence="1 2">NCIMB 15042</strain>
    </source>
</reference>
<dbReference type="EMBL" id="VOOS01000006">
    <property type="protein sequence ID" value="TXB64001.1"/>
    <property type="molecule type" value="Genomic_DNA"/>
</dbReference>
<keyword evidence="2" id="KW-1185">Reference proteome</keyword>